<accession>A0A5C3KCS7</accession>
<reference evidence="2 3" key="1">
    <citation type="journal article" date="2019" name="Nat. Ecol. Evol.">
        <title>Megaphylogeny resolves global patterns of mushroom evolution.</title>
        <authorList>
            <person name="Varga T."/>
            <person name="Krizsan K."/>
            <person name="Foldi C."/>
            <person name="Dima B."/>
            <person name="Sanchez-Garcia M."/>
            <person name="Sanchez-Ramirez S."/>
            <person name="Szollosi G.J."/>
            <person name="Szarkandi J.G."/>
            <person name="Papp V."/>
            <person name="Albert L."/>
            <person name="Andreopoulos W."/>
            <person name="Angelini C."/>
            <person name="Antonin V."/>
            <person name="Barry K.W."/>
            <person name="Bougher N.L."/>
            <person name="Buchanan P."/>
            <person name="Buyck B."/>
            <person name="Bense V."/>
            <person name="Catcheside P."/>
            <person name="Chovatia M."/>
            <person name="Cooper J."/>
            <person name="Damon W."/>
            <person name="Desjardin D."/>
            <person name="Finy P."/>
            <person name="Geml J."/>
            <person name="Haridas S."/>
            <person name="Hughes K."/>
            <person name="Justo A."/>
            <person name="Karasinski D."/>
            <person name="Kautmanova I."/>
            <person name="Kiss B."/>
            <person name="Kocsube S."/>
            <person name="Kotiranta H."/>
            <person name="LaButti K.M."/>
            <person name="Lechner B.E."/>
            <person name="Liimatainen K."/>
            <person name="Lipzen A."/>
            <person name="Lukacs Z."/>
            <person name="Mihaltcheva S."/>
            <person name="Morgado L.N."/>
            <person name="Niskanen T."/>
            <person name="Noordeloos M.E."/>
            <person name="Ohm R.A."/>
            <person name="Ortiz-Santana B."/>
            <person name="Ovrebo C."/>
            <person name="Racz N."/>
            <person name="Riley R."/>
            <person name="Savchenko A."/>
            <person name="Shiryaev A."/>
            <person name="Soop K."/>
            <person name="Spirin V."/>
            <person name="Szebenyi C."/>
            <person name="Tomsovsky M."/>
            <person name="Tulloss R.E."/>
            <person name="Uehling J."/>
            <person name="Grigoriev I.V."/>
            <person name="Vagvolgyi C."/>
            <person name="Papp T."/>
            <person name="Martin F.M."/>
            <person name="Miettinen O."/>
            <person name="Hibbett D.S."/>
            <person name="Nagy L.G."/>
        </authorList>
    </citation>
    <scope>NUCLEOTIDE SEQUENCE [LARGE SCALE GENOMIC DNA]</scope>
    <source>
        <strain evidence="2 3">CBS 121175</strain>
    </source>
</reference>
<evidence type="ECO:0000313" key="3">
    <source>
        <dbReference type="Proteomes" id="UP000307440"/>
    </source>
</evidence>
<dbReference type="Proteomes" id="UP000307440">
    <property type="component" value="Unassembled WGS sequence"/>
</dbReference>
<dbReference type="OrthoDB" id="2654423at2759"/>
<gene>
    <name evidence="2" type="ORF">FA15DRAFT_710678</name>
</gene>
<feature type="compositionally biased region" description="Basic and acidic residues" evidence="1">
    <location>
        <begin position="23"/>
        <end position="33"/>
    </location>
</feature>
<feature type="region of interest" description="Disordered" evidence="1">
    <location>
        <begin position="1"/>
        <end position="57"/>
    </location>
</feature>
<protein>
    <submittedName>
        <fullName evidence="2">Uncharacterized protein</fullName>
    </submittedName>
</protein>
<keyword evidence="3" id="KW-1185">Reference proteome</keyword>
<evidence type="ECO:0000256" key="1">
    <source>
        <dbReference type="SAM" id="MobiDB-lite"/>
    </source>
</evidence>
<organism evidence="2 3">
    <name type="scientific">Coprinopsis marcescibilis</name>
    <name type="common">Agaric fungus</name>
    <name type="synonym">Psathyrella marcescibilis</name>
    <dbReference type="NCBI Taxonomy" id="230819"/>
    <lineage>
        <taxon>Eukaryota</taxon>
        <taxon>Fungi</taxon>
        <taxon>Dikarya</taxon>
        <taxon>Basidiomycota</taxon>
        <taxon>Agaricomycotina</taxon>
        <taxon>Agaricomycetes</taxon>
        <taxon>Agaricomycetidae</taxon>
        <taxon>Agaricales</taxon>
        <taxon>Agaricineae</taxon>
        <taxon>Psathyrellaceae</taxon>
        <taxon>Coprinopsis</taxon>
    </lineage>
</organism>
<proteinExistence type="predicted"/>
<sequence length="186" mass="21853">MGRPRKYHTAEEKRIAGRAKSKRYYEKNRVDILKRRHRQEKVEPDPPLPSQKTPEEEVTSMQYCVKLAKRLTPRLHQLWRGGTEQKRLDDLCSAYLSLTKDDIAGAKALVSDYSSEVSHLRDLADKYWTFVYELEGVGENLAEVEKVRRGIKAHFSNVEEIYIFVLTGVRELYYQFQNKKLAYQNL</sequence>
<dbReference type="AlphaFoldDB" id="A0A5C3KCS7"/>
<name>A0A5C3KCS7_COPMA</name>
<evidence type="ECO:0000313" key="2">
    <source>
        <dbReference type="EMBL" id="TFK17567.1"/>
    </source>
</evidence>
<dbReference type="EMBL" id="ML210491">
    <property type="protein sequence ID" value="TFK17567.1"/>
    <property type="molecule type" value="Genomic_DNA"/>
</dbReference>